<name>A0A9X2BR98_9FLAO</name>
<dbReference type="Gene3D" id="3.40.960.10">
    <property type="entry name" value="VSR Endonuclease"/>
    <property type="match status" value="1"/>
</dbReference>
<dbReference type="InterPro" id="IPR011335">
    <property type="entry name" value="Restrct_endonuc-II-like"/>
</dbReference>
<dbReference type="PANTHER" id="PTHR38590">
    <property type="entry name" value="BLL0828 PROTEIN"/>
    <property type="match status" value="1"/>
</dbReference>
<dbReference type="InterPro" id="IPR041635">
    <property type="entry name" value="Type_ISP_LLaBIII_C"/>
</dbReference>
<keyword evidence="4" id="KW-1185">Reference proteome</keyword>
<sequence>MTLEQYIQNLNSVLHKELTTEKVTLLIPDLNSEIIAEFAQKLGLEFLPKKENGNVCFANNNDELRDDFKQVFSTIDFLDYIYAVSFSAIYKEKFQKSFSADFLKIPFPKVSNDFWKLVKLGKELREINLLLSPFVEDNIAQFRLAGDNLVDNIRFEIANTTPAYSHPSKGREFSISNSPPSERCPECGVVFYAGTGELINKITPPHFTIKNIKIYHNTITTLPYNPKLKERAKALRSAENSSEVLFWMQVHKNHFYKIDFDRQRIIGNYIVDFYAKKLGLVVEIDGVSHEGKEKYDAERERYLKSLGLKIFRIPVVDVLQNMSKAMNDLEKFIIENYGEIDCDEIERPPRPPAADTPPEEGNCIEGNCSNENLAKVFINDTQYFGNIPEAVWNLYIGNSQPAQKWLIDRKRKLLETNDIKQYQTLITTLIEVNRMIKEINKIEIQ</sequence>
<evidence type="ECO:0000259" key="1">
    <source>
        <dbReference type="Pfam" id="PF04480"/>
    </source>
</evidence>
<feature type="domain" description="Type ISP restriction-modification enzyme LLaBIII C-terminal specificity" evidence="2">
    <location>
        <begin position="41"/>
        <end position="157"/>
    </location>
</feature>
<reference evidence="3" key="1">
    <citation type="submission" date="2022-04" db="EMBL/GenBank/DDBJ databases">
        <title>Flavobacterium pygoscelis sp. nov. isolated from Chinstrap chick (Pygoscelis antarcticus).</title>
        <authorList>
            <person name="Irgang R."/>
            <person name="Poblete-Morales M."/>
            <person name="Avendano-Herrera R."/>
        </authorList>
    </citation>
    <scope>NUCLEOTIDE SEQUENCE</scope>
    <source>
        <strain evidence="3">I-SCBP12n</strain>
    </source>
</reference>
<dbReference type="RefSeq" id="WP_248429311.1">
    <property type="nucleotide sequence ID" value="NZ_JALNUB010000015.1"/>
</dbReference>
<evidence type="ECO:0000313" key="3">
    <source>
        <dbReference type="EMBL" id="MCK8143291.1"/>
    </source>
</evidence>
<dbReference type="EMBL" id="JALNUB010000015">
    <property type="protein sequence ID" value="MCK8143291.1"/>
    <property type="molecule type" value="Genomic_DNA"/>
</dbReference>
<dbReference type="PANTHER" id="PTHR38590:SF1">
    <property type="entry name" value="BLL0828 PROTEIN"/>
    <property type="match status" value="1"/>
</dbReference>
<dbReference type="CDD" id="cd01038">
    <property type="entry name" value="Endonuclease_DUF559"/>
    <property type="match status" value="1"/>
</dbReference>
<dbReference type="SUPFAM" id="SSF52980">
    <property type="entry name" value="Restriction endonuclease-like"/>
    <property type="match status" value="1"/>
</dbReference>
<dbReference type="AlphaFoldDB" id="A0A9X2BR98"/>
<comment type="caution">
    <text evidence="3">The sequence shown here is derived from an EMBL/GenBank/DDBJ whole genome shotgun (WGS) entry which is preliminary data.</text>
</comment>
<organism evidence="3 4">
    <name type="scientific">Flavobacterium pygoscelis</name>
    <dbReference type="NCBI Taxonomy" id="2893176"/>
    <lineage>
        <taxon>Bacteria</taxon>
        <taxon>Pseudomonadati</taxon>
        <taxon>Bacteroidota</taxon>
        <taxon>Flavobacteriia</taxon>
        <taxon>Flavobacteriales</taxon>
        <taxon>Flavobacteriaceae</taxon>
        <taxon>Flavobacterium</taxon>
    </lineage>
</organism>
<accession>A0A9X2BR98</accession>
<dbReference type="Proteomes" id="UP001139260">
    <property type="component" value="Unassembled WGS sequence"/>
</dbReference>
<evidence type="ECO:0000259" key="2">
    <source>
        <dbReference type="Pfam" id="PF18135"/>
    </source>
</evidence>
<feature type="domain" description="Type ISP restriction-modification enzyme LLaBIII C-terminal specificity" evidence="2">
    <location>
        <begin position="347"/>
        <end position="424"/>
    </location>
</feature>
<feature type="domain" description="DUF559" evidence="1">
    <location>
        <begin position="227"/>
        <end position="331"/>
    </location>
</feature>
<dbReference type="InterPro" id="IPR007569">
    <property type="entry name" value="DUF559"/>
</dbReference>
<dbReference type="InterPro" id="IPR047216">
    <property type="entry name" value="Endonuclease_DUF559_bact"/>
</dbReference>
<evidence type="ECO:0000313" key="4">
    <source>
        <dbReference type="Proteomes" id="UP001139260"/>
    </source>
</evidence>
<dbReference type="Pfam" id="PF04480">
    <property type="entry name" value="DUF559"/>
    <property type="match status" value="1"/>
</dbReference>
<proteinExistence type="predicted"/>
<gene>
    <name evidence="3" type="ORF">MW871_15480</name>
</gene>
<dbReference type="Pfam" id="PF18135">
    <property type="entry name" value="Type_ISP_C"/>
    <property type="match status" value="2"/>
</dbReference>
<protein>
    <submittedName>
        <fullName evidence="3">DUF559 domain-containing protein</fullName>
    </submittedName>
</protein>